<comment type="caution">
    <text evidence="6">The sequence shown here is derived from an EMBL/GenBank/DDBJ whole genome shotgun (WGS) entry which is preliminary data.</text>
</comment>
<dbReference type="Proteomes" id="UP001590950">
    <property type="component" value="Unassembled WGS sequence"/>
</dbReference>
<comment type="cofactor">
    <cofactor evidence="1">
        <name>heme</name>
        <dbReference type="ChEBI" id="CHEBI:30413"/>
    </cofactor>
</comment>
<accession>A0ABR4AGY5</accession>
<reference evidence="6 7" key="1">
    <citation type="submission" date="2024-09" db="EMBL/GenBank/DDBJ databases">
        <title>Rethinking Asexuality: The Enigmatic Case of Functional Sexual Genes in Lepraria (Stereocaulaceae).</title>
        <authorList>
            <person name="Doellman M."/>
            <person name="Sun Y."/>
            <person name="Barcenas-Pena A."/>
            <person name="Lumbsch H.T."/>
            <person name="Grewe F."/>
        </authorList>
    </citation>
    <scope>NUCLEOTIDE SEQUENCE [LARGE SCALE GENOMIC DNA]</scope>
    <source>
        <strain evidence="6 7">Mercado 3170</strain>
    </source>
</reference>
<gene>
    <name evidence="6" type="ORF">N7G274_003048</name>
</gene>
<organism evidence="6 7">
    <name type="scientific">Stereocaulon virgatum</name>
    <dbReference type="NCBI Taxonomy" id="373712"/>
    <lineage>
        <taxon>Eukaryota</taxon>
        <taxon>Fungi</taxon>
        <taxon>Dikarya</taxon>
        <taxon>Ascomycota</taxon>
        <taxon>Pezizomycotina</taxon>
        <taxon>Lecanoromycetes</taxon>
        <taxon>OSLEUM clade</taxon>
        <taxon>Lecanoromycetidae</taxon>
        <taxon>Lecanorales</taxon>
        <taxon>Lecanorineae</taxon>
        <taxon>Stereocaulaceae</taxon>
        <taxon>Stereocaulon</taxon>
    </lineage>
</organism>
<dbReference type="InterPro" id="IPR001128">
    <property type="entry name" value="Cyt_P450"/>
</dbReference>
<dbReference type="Pfam" id="PF00067">
    <property type="entry name" value="p450"/>
    <property type="match status" value="1"/>
</dbReference>
<evidence type="ECO:0000256" key="5">
    <source>
        <dbReference type="SAM" id="MobiDB-lite"/>
    </source>
</evidence>
<sequence>MIELHKKHGKLIRTSPNEVGVADLSAIKVSGYQYGPICAIIRIRCDCRGDLFKNVWLHGRGQGRQFICANRRRTAKRCLGITARHRRLRNSASSAIESRKTRGNDHDDMLDKLFAVHKEKLDEMTDTNVLSMVTSNIFAGSDITAISTRVIIYYLLKNHDCKKKLVEKLDEKKEEGQSSDPISLEQTKNMPYL</sequence>
<feature type="compositionally biased region" description="Polar residues" evidence="5">
    <location>
        <begin position="178"/>
        <end position="193"/>
    </location>
</feature>
<dbReference type="SUPFAM" id="SSF48264">
    <property type="entry name" value="Cytochrome P450"/>
    <property type="match status" value="1"/>
</dbReference>
<comment type="similarity">
    <text evidence="2">Belongs to the cytochrome P450 family.</text>
</comment>
<keyword evidence="3" id="KW-0479">Metal-binding</keyword>
<evidence type="ECO:0000313" key="6">
    <source>
        <dbReference type="EMBL" id="KAL2044343.1"/>
    </source>
</evidence>
<dbReference type="InterPro" id="IPR050121">
    <property type="entry name" value="Cytochrome_P450_monoxygenase"/>
</dbReference>
<keyword evidence="7" id="KW-1185">Reference proteome</keyword>
<protein>
    <recommendedName>
        <fullName evidence="8">Cytochrome P450</fullName>
    </recommendedName>
</protein>
<dbReference type="PANTHER" id="PTHR24305:SF232">
    <property type="entry name" value="P450, PUTATIVE (EUROFUNG)-RELATED"/>
    <property type="match status" value="1"/>
</dbReference>
<proteinExistence type="inferred from homology"/>
<feature type="region of interest" description="Disordered" evidence="5">
    <location>
        <begin position="170"/>
        <end position="193"/>
    </location>
</feature>
<keyword evidence="4" id="KW-0408">Iron</keyword>
<dbReference type="Gene3D" id="1.10.630.10">
    <property type="entry name" value="Cytochrome P450"/>
    <property type="match status" value="1"/>
</dbReference>
<evidence type="ECO:0000256" key="2">
    <source>
        <dbReference type="ARBA" id="ARBA00010617"/>
    </source>
</evidence>
<dbReference type="EMBL" id="JBEFKJ010000009">
    <property type="protein sequence ID" value="KAL2044343.1"/>
    <property type="molecule type" value="Genomic_DNA"/>
</dbReference>
<evidence type="ECO:0000313" key="7">
    <source>
        <dbReference type="Proteomes" id="UP001590950"/>
    </source>
</evidence>
<dbReference type="PANTHER" id="PTHR24305">
    <property type="entry name" value="CYTOCHROME P450"/>
    <property type="match status" value="1"/>
</dbReference>
<name>A0ABR4AGY5_9LECA</name>
<evidence type="ECO:0000256" key="1">
    <source>
        <dbReference type="ARBA" id="ARBA00001971"/>
    </source>
</evidence>
<dbReference type="InterPro" id="IPR036396">
    <property type="entry name" value="Cyt_P450_sf"/>
</dbReference>
<evidence type="ECO:0008006" key="8">
    <source>
        <dbReference type="Google" id="ProtNLM"/>
    </source>
</evidence>
<evidence type="ECO:0000256" key="3">
    <source>
        <dbReference type="ARBA" id="ARBA00022723"/>
    </source>
</evidence>
<evidence type="ECO:0000256" key="4">
    <source>
        <dbReference type="ARBA" id="ARBA00023004"/>
    </source>
</evidence>